<evidence type="ECO:0000259" key="1">
    <source>
        <dbReference type="Pfam" id="PF01814"/>
    </source>
</evidence>
<dbReference type="AlphaFoldDB" id="A0AAE3HBN8"/>
<dbReference type="Proteomes" id="UP001206983">
    <property type="component" value="Unassembled WGS sequence"/>
</dbReference>
<organism evidence="2 3">
    <name type="scientific">Methanolobus chelungpuianus</name>
    <dbReference type="NCBI Taxonomy" id="502115"/>
    <lineage>
        <taxon>Archaea</taxon>
        <taxon>Methanobacteriati</taxon>
        <taxon>Methanobacteriota</taxon>
        <taxon>Stenosarchaea group</taxon>
        <taxon>Methanomicrobia</taxon>
        <taxon>Methanosarcinales</taxon>
        <taxon>Methanosarcinaceae</taxon>
        <taxon>Methanolobus</taxon>
    </lineage>
</organism>
<reference evidence="2 3" key="1">
    <citation type="journal article" date="2011" name="Appl. Environ. Microbiol.">
        <title>Methanogenic archaea isolated from Taiwan's Chelungpu fault.</title>
        <authorList>
            <person name="Wu S.Y."/>
            <person name="Lai M.C."/>
        </authorList>
    </citation>
    <scope>NUCLEOTIDE SEQUENCE [LARGE SCALE GENOMIC DNA]</scope>
    <source>
        <strain evidence="2 3">St545Mb</strain>
    </source>
</reference>
<evidence type="ECO:0000313" key="2">
    <source>
        <dbReference type="EMBL" id="MCQ6963237.1"/>
    </source>
</evidence>
<dbReference type="InterPro" id="IPR012312">
    <property type="entry name" value="Hemerythrin-like"/>
</dbReference>
<feature type="domain" description="Hemerythrin-like" evidence="1">
    <location>
        <begin position="11"/>
        <end position="122"/>
    </location>
</feature>
<name>A0AAE3HBN8_9EURY</name>
<dbReference type="Pfam" id="PF01814">
    <property type="entry name" value="Hemerythrin"/>
    <property type="match status" value="1"/>
</dbReference>
<accession>A0AAE3HBN8</accession>
<sequence length="153" mass="17823">MAAAPASGRQIYQILKDEHDRVLSLFDEAIRNGSRDTFMQIKDELGAHLNGEEELLYPVLKGENRTHDITMEGYQEHHVAKILLSELDTMSEKDEMWTSKLKVLQENVRHHVEEEEKEMFPASRQVLSDQRAGEIAQEYLAFKDKYRTVHGRR</sequence>
<comment type="caution">
    <text evidence="2">The sequence shown here is derived from an EMBL/GenBank/DDBJ whole genome shotgun (WGS) entry which is preliminary data.</text>
</comment>
<evidence type="ECO:0000313" key="3">
    <source>
        <dbReference type="Proteomes" id="UP001206983"/>
    </source>
</evidence>
<gene>
    <name evidence="2" type="ORF">PV02_07655</name>
</gene>
<proteinExistence type="predicted"/>
<keyword evidence="3" id="KW-1185">Reference proteome</keyword>
<dbReference type="PANTHER" id="PTHR35585">
    <property type="entry name" value="HHE DOMAIN PROTEIN (AFU_ORTHOLOGUE AFUA_4G00730)"/>
    <property type="match status" value="1"/>
</dbReference>
<dbReference type="Gene3D" id="1.20.120.520">
    <property type="entry name" value="nmb1532 protein domain like"/>
    <property type="match status" value="1"/>
</dbReference>
<protein>
    <submittedName>
        <fullName evidence="2">Cytosolic protein</fullName>
    </submittedName>
</protein>
<dbReference type="EMBL" id="JTEO01000004">
    <property type="protein sequence ID" value="MCQ6963237.1"/>
    <property type="molecule type" value="Genomic_DNA"/>
</dbReference>
<dbReference type="PANTHER" id="PTHR35585:SF1">
    <property type="entry name" value="HHE DOMAIN PROTEIN (AFU_ORTHOLOGUE AFUA_4G00730)"/>
    <property type="match status" value="1"/>
</dbReference>